<dbReference type="Proteomes" id="UP000002881">
    <property type="component" value="Chromosome"/>
</dbReference>
<proteinExistence type="predicted"/>
<dbReference type="InterPro" id="IPR025944">
    <property type="entry name" value="Sigma_54_int_dom_CS"/>
</dbReference>
<dbReference type="CDD" id="cd00009">
    <property type="entry name" value="AAA"/>
    <property type="match status" value="1"/>
</dbReference>
<evidence type="ECO:0000256" key="1">
    <source>
        <dbReference type="ARBA" id="ARBA00022741"/>
    </source>
</evidence>
<dbReference type="InterPro" id="IPR025662">
    <property type="entry name" value="Sigma_54_int_dom_ATP-bd_1"/>
</dbReference>
<dbReference type="EMBL" id="CP003532">
    <property type="protein sequence ID" value="AFK07130.1"/>
    <property type="molecule type" value="Genomic_DNA"/>
</dbReference>
<dbReference type="GO" id="GO:0005524">
    <property type="term" value="F:ATP binding"/>
    <property type="evidence" value="ECO:0007669"/>
    <property type="project" value="UniProtKB-KW"/>
</dbReference>
<dbReference type="AlphaFoldDB" id="I2F5C7"/>
<dbReference type="Gene3D" id="1.10.8.60">
    <property type="match status" value="1"/>
</dbReference>
<dbReference type="InterPro" id="IPR027417">
    <property type="entry name" value="P-loop_NTPase"/>
</dbReference>
<evidence type="ECO:0000313" key="6">
    <source>
        <dbReference type="EMBL" id="AFK07130.1"/>
    </source>
</evidence>
<accession>I2F5C7</accession>
<keyword evidence="1" id="KW-0547">Nucleotide-binding</keyword>
<evidence type="ECO:0000256" key="3">
    <source>
        <dbReference type="ARBA" id="ARBA00023015"/>
    </source>
</evidence>
<dbReference type="Pfam" id="PF00158">
    <property type="entry name" value="Sigma54_activat"/>
    <property type="match status" value="1"/>
</dbReference>
<evidence type="ECO:0000256" key="2">
    <source>
        <dbReference type="ARBA" id="ARBA00022840"/>
    </source>
</evidence>
<organism evidence="6 7">
    <name type="scientific">Mesotoga prima MesG1.Ag.4.2</name>
    <dbReference type="NCBI Taxonomy" id="660470"/>
    <lineage>
        <taxon>Bacteria</taxon>
        <taxon>Thermotogati</taxon>
        <taxon>Thermotogota</taxon>
        <taxon>Thermotogae</taxon>
        <taxon>Kosmotogales</taxon>
        <taxon>Kosmotogaceae</taxon>
        <taxon>Mesotoga</taxon>
    </lineage>
</organism>
<keyword evidence="4" id="KW-0804">Transcription</keyword>
<dbReference type="HOGENOM" id="CLU_000445_0_7_0"/>
<evidence type="ECO:0000259" key="5">
    <source>
        <dbReference type="PROSITE" id="PS50045"/>
    </source>
</evidence>
<sequence>MLYRKIMVGENLESMQCEMYFESLFDVDFDYLVGLGKEMPTILFIDASKYSEDVLNDWIFAFTNIILINNNPIRAFIIRGYSEERQEFKGYYRVLSSYKSPRQIVQEITSSIDENLDKIIGNSNRVLQMKKMIVLSMFYDGSIMILGETGSGKNLLAEIIAKLSPRGSRPFYSINCAAIPENLLESELFGYKKGAFTGAAAEKVGLIEQANDGTLFLDEIGDMPLNLQAKILAITENREFFKIGATKPIKVDVRFITATNRYDDAAIRNDLRYRLSAVKVDLAPLRERKTDIPQIFDAILEKKGYLVKFENIPQDLKERFLSYSYPGNVRELINMIEEYLAVNDVVQASVNSSMSKNVKLLAEEAMVARMLNGTTYKDFLQEVYKSVSHELLVQRSEVLGNNMNELSKEFGLTTRRIRDLLAEANSYIKDHSTEVDDE</sequence>
<dbReference type="InterPro" id="IPR002078">
    <property type="entry name" value="Sigma_54_int"/>
</dbReference>
<reference evidence="6 7" key="1">
    <citation type="journal article" date="2012" name="Genome Biol. Evol.">
        <title>Genome Sequence of the Mesophilic Thermotogales Bacterium Mesotoga prima MesG1.Ag.4.2 Reveals the Largest Thermotogales Genome To Date.</title>
        <authorList>
            <person name="Zhaxybayeva O."/>
            <person name="Swithers K.S."/>
            <person name="Foght J."/>
            <person name="Green A.G."/>
            <person name="Bruce D."/>
            <person name="Detter C."/>
            <person name="Han S."/>
            <person name="Teshima H."/>
            <person name="Han J."/>
            <person name="Woyke T."/>
            <person name="Pitluck S."/>
            <person name="Nolan M."/>
            <person name="Ivanova N."/>
            <person name="Pati A."/>
            <person name="Land M.L."/>
            <person name="Dlutek M."/>
            <person name="Doolittle W.F."/>
            <person name="Noll K.M."/>
            <person name="Nesbo C.L."/>
        </authorList>
    </citation>
    <scope>NUCLEOTIDE SEQUENCE [LARGE SCALE GENOMIC DNA]</scope>
    <source>
        <strain evidence="7">mesG1.Ag.4.2</strain>
    </source>
</reference>
<dbReference type="Gene3D" id="3.40.50.300">
    <property type="entry name" value="P-loop containing nucleotide triphosphate hydrolases"/>
    <property type="match status" value="1"/>
</dbReference>
<protein>
    <submittedName>
        <fullName evidence="6">Sigma-54 interacting regulator</fullName>
    </submittedName>
</protein>
<dbReference type="KEGG" id="mpg:Theba_1444"/>
<dbReference type="PROSITE" id="PS50045">
    <property type="entry name" value="SIGMA54_INTERACT_4"/>
    <property type="match status" value="1"/>
</dbReference>
<dbReference type="eggNOG" id="COG3829">
    <property type="taxonomic scope" value="Bacteria"/>
</dbReference>
<evidence type="ECO:0000256" key="4">
    <source>
        <dbReference type="ARBA" id="ARBA00023163"/>
    </source>
</evidence>
<dbReference type="PROSITE" id="PS00688">
    <property type="entry name" value="SIGMA54_INTERACT_3"/>
    <property type="match status" value="1"/>
</dbReference>
<dbReference type="FunFam" id="3.40.50.300:FF:000006">
    <property type="entry name" value="DNA-binding transcriptional regulator NtrC"/>
    <property type="match status" value="1"/>
</dbReference>
<dbReference type="RefSeq" id="WP_014731071.1">
    <property type="nucleotide sequence ID" value="NC_017934.1"/>
</dbReference>
<dbReference type="SUPFAM" id="SSF52540">
    <property type="entry name" value="P-loop containing nucleoside triphosphate hydrolases"/>
    <property type="match status" value="1"/>
</dbReference>
<dbReference type="GO" id="GO:0006355">
    <property type="term" value="P:regulation of DNA-templated transcription"/>
    <property type="evidence" value="ECO:0007669"/>
    <property type="project" value="InterPro"/>
</dbReference>
<evidence type="ECO:0000313" key="7">
    <source>
        <dbReference type="Proteomes" id="UP000002881"/>
    </source>
</evidence>
<dbReference type="Pfam" id="PF25601">
    <property type="entry name" value="AAA_lid_14"/>
    <property type="match status" value="1"/>
</dbReference>
<gene>
    <name evidence="6" type="ORF">Theba_1444</name>
</gene>
<dbReference type="InterPro" id="IPR058031">
    <property type="entry name" value="AAA_lid_NorR"/>
</dbReference>
<name>I2F5C7_9BACT</name>
<dbReference type="SMART" id="SM00382">
    <property type="entry name" value="AAA"/>
    <property type="match status" value="1"/>
</dbReference>
<keyword evidence="2" id="KW-0067">ATP-binding</keyword>
<dbReference type="PROSITE" id="PS00675">
    <property type="entry name" value="SIGMA54_INTERACT_1"/>
    <property type="match status" value="1"/>
</dbReference>
<dbReference type="InterPro" id="IPR003593">
    <property type="entry name" value="AAA+_ATPase"/>
</dbReference>
<dbReference type="GeneID" id="87107248"/>
<dbReference type="PANTHER" id="PTHR32071">
    <property type="entry name" value="TRANSCRIPTIONAL REGULATORY PROTEIN"/>
    <property type="match status" value="1"/>
</dbReference>
<dbReference type="STRING" id="660470.Theba_1444"/>
<feature type="domain" description="Sigma-54 factor interaction" evidence="5">
    <location>
        <begin position="119"/>
        <end position="341"/>
    </location>
</feature>
<keyword evidence="7" id="KW-1185">Reference proteome</keyword>
<keyword evidence="3" id="KW-0805">Transcription regulation</keyword>